<keyword evidence="3" id="KW-0732">Signal</keyword>
<evidence type="ECO:0000256" key="1">
    <source>
        <dbReference type="ARBA" id="ARBA00009646"/>
    </source>
</evidence>
<dbReference type="RefSeq" id="WP_184795577.1">
    <property type="nucleotide sequence ID" value="NZ_JACHMY010000001.1"/>
</dbReference>
<evidence type="ECO:0000256" key="3">
    <source>
        <dbReference type="SAM" id="SignalP"/>
    </source>
</evidence>
<feature type="chain" id="PRO_5030728967" description="Beta/gamma crystallin 'Greek key' domain-containing protein" evidence="3">
    <location>
        <begin position="31"/>
        <end position="507"/>
    </location>
</feature>
<evidence type="ECO:0000313" key="6">
    <source>
        <dbReference type="Proteomes" id="UP000549971"/>
    </source>
</evidence>
<evidence type="ECO:0000256" key="2">
    <source>
        <dbReference type="ARBA" id="ARBA00022737"/>
    </source>
</evidence>
<proteinExistence type="inferred from homology"/>
<comment type="similarity">
    <text evidence="1">Belongs to the beta/gamma-crystallin family.</text>
</comment>
<organism evidence="5 6">
    <name type="scientific">Kribbella italica</name>
    <dbReference type="NCBI Taxonomy" id="1540520"/>
    <lineage>
        <taxon>Bacteria</taxon>
        <taxon>Bacillati</taxon>
        <taxon>Actinomycetota</taxon>
        <taxon>Actinomycetes</taxon>
        <taxon>Propionibacteriales</taxon>
        <taxon>Kribbellaceae</taxon>
        <taxon>Kribbella</taxon>
    </lineage>
</organism>
<feature type="domain" description="Beta/gamma crystallin 'Greek key'" evidence="4">
    <location>
        <begin position="420"/>
        <end position="507"/>
    </location>
</feature>
<dbReference type="Proteomes" id="UP000549971">
    <property type="component" value="Unassembled WGS sequence"/>
</dbReference>
<protein>
    <recommendedName>
        <fullName evidence="4">Beta/gamma crystallin 'Greek key' domain-containing protein</fullName>
    </recommendedName>
</protein>
<dbReference type="InterPro" id="IPR011024">
    <property type="entry name" value="G_crystallin-like"/>
</dbReference>
<dbReference type="CDD" id="cd11576">
    <property type="entry name" value="GH99_GH71_like_2"/>
    <property type="match status" value="1"/>
</dbReference>
<keyword evidence="6" id="KW-1185">Reference proteome</keyword>
<dbReference type="Gene3D" id="3.20.20.80">
    <property type="entry name" value="Glycosidases"/>
    <property type="match status" value="1"/>
</dbReference>
<dbReference type="InterPro" id="IPR001064">
    <property type="entry name" value="Beta/gamma_crystallin"/>
</dbReference>
<gene>
    <name evidence="5" type="ORF">HDA39_002743</name>
</gene>
<dbReference type="SUPFAM" id="SSF49695">
    <property type="entry name" value="gamma-Crystallin-like"/>
    <property type="match status" value="1"/>
</dbReference>
<keyword evidence="2" id="KW-0677">Repeat</keyword>
<accession>A0A7W9MTS6</accession>
<dbReference type="PROSITE" id="PS51318">
    <property type="entry name" value="TAT"/>
    <property type="match status" value="1"/>
</dbReference>
<dbReference type="EMBL" id="JACHMY010000001">
    <property type="protein sequence ID" value="MBB5836009.1"/>
    <property type="molecule type" value="Genomic_DNA"/>
</dbReference>
<comment type="caution">
    <text evidence="5">The sequence shown here is derived from an EMBL/GenBank/DDBJ whole genome shotgun (WGS) entry which is preliminary data.</text>
</comment>
<name>A0A7W9MTS6_9ACTN</name>
<dbReference type="SMART" id="SM00247">
    <property type="entry name" value="XTALbg"/>
    <property type="match status" value="1"/>
</dbReference>
<reference evidence="5 6" key="1">
    <citation type="submission" date="2020-08" db="EMBL/GenBank/DDBJ databases">
        <title>Sequencing the genomes of 1000 actinobacteria strains.</title>
        <authorList>
            <person name="Klenk H.-P."/>
        </authorList>
    </citation>
    <scope>NUCLEOTIDE SEQUENCE [LARGE SCALE GENOMIC DNA]</scope>
    <source>
        <strain evidence="5 6">DSM 28967</strain>
    </source>
</reference>
<dbReference type="AlphaFoldDB" id="A0A7W9MTS6"/>
<feature type="signal peptide" evidence="3">
    <location>
        <begin position="1"/>
        <end position="30"/>
    </location>
</feature>
<dbReference type="InterPro" id="IPR006311">
    <property type="entry name" value="TAT_signal"/>
</dbReference>
<dbReference type="Gene3D" id="2.60.20.10">
    <property type="entry name" value="Crystallins"/>
    <property type="match status" value="1"/>
</dbReference>
<evidence type="ECO:0000313" key="5">
    <source>
        <dbReference type="EMBL" id="MBB5836009.1"/>
    </source>
</evidence>
<evidence type="ECO:0000259" key="4">
    <source>
        <dbReference type="SMART" id="SM00247"/>
    </source>
</evidence>
<sequence>MTLTRRTFLVASAATAATASSVGSALSASASTLASPPGDVVGKITVGYQGWFACAGDGAPINGWWHWSNNWGQPPSPTNNALGSWPDVRDYTATYQTAYANLGNGQPAKLFSSYDQQTVNTHFQWMQQNGCDTAALQRFNPFGGEGPTRDAMAVKVRQAAEQYGRKFYIMYDATAWQNMQPEMKQDWIDKMRAYTASPAYAKQNGKPVVCIWGFGFNEANKAWPASVCLDVVNWFKGQGCYVIGGVPTHWRRGVEDSRAGYLDVYHAFDMLSPWMVGRIQDVAGADHYYNNVNQQDQADCNAFGIDYQPCVIPGDLQSGHRRHGDLMWRQFYNLTRVGVQGLYISMFDEYNEGNQIAKTAESSAFVPGGSGIRALDEDGTACSSDYYLRLTNDGGRMFKGQLALTPNRPTPPVVSPGAGGVVFFEHVDYLGVAGAALAKGNYTRAQLQAAGVHDNWASSVRIPSGWTVTAYAEDNFGGQSWTWSSNTPNFTTLSPNANDHLTSCRIS</sequence>